<keyword evidence="2" id="KW-1185">Reference proteome</keyword>
<gene>
    <name evidence="1" type="primary">MDR3</name>
    <name evidence="1" type="ORF">LTS18_012262</name>
</gene>
<comment type="caution">
    <text evidence="1">The sequence shown here is derived from an EMBL/GenBank/DDBJ whole genome shotgun (WGS) entry which is preliminary data.</text>
</comment>
<protein>
    <submittedName>
        <fullName evidence="1">ABC multidrug transporter mdr3</fullName>
    </submittedName>
</protein>
<organism evidence="1 2">
    <name type="scientific">Coniosporium uncinatum</name>
    <dbReference type="NCBI Taxonomy" id="93489"/>
    <lineage>
        <taxon>Eukaryota</taxon>
        <taxon>Fungi</taxon>
        <taxon>Dikarya</taxon>
        <taxon>Ascomycota</taxon>
        <taxon>Pezizomycotina</taxon>
        <taxon>Dothideomycetes</taxon>
        <taxon>Dothideomycetes incertae sedis</taxon>
        <taxon>Coniosporium</taxon>
    </lineage>
</organism>
<reference evidence="1" key="1">
    <citation type="submission" date="2024-09" db="EMBL/GenBank/DDBJ databases">
        <title>Black Yeasts Isolated from many extreme environments.</title>
        <authorList>
            <person name="Coleine C."/>
            <person name="Stajich J.E."/>
            <person name="Selbmann L."/>
        </authorList>
    </citation>
    <scope>NUCLEOTIDE SEQUENCE</scope>
    <source>
        <strain evidence="1">CCFEE 5737</strain>
    </source>
</reference>
<sequence length="248" mass="27270">MIALMVFGCAAYLVATEFISAKNSKGEVLLFRRGREPGRQSYCDEEASADDRFNTETLVRDKTMAETAASIHKQTSIFYWDGVTYDIKVKKKSLRLLDDVDGWVMPGTLTALMGVTGAGKTTLLDVLASRVTVGVVSGQIAVDGRLRDSGFQRRTGYVLQQDLHLNTSTVREALTFSAVLRQPETTPYADKVAYVEEVIKVLEMEAFVDAIVGVPGEGLNIEQRKRLTIGVELAAKPDLLLFLDEPTS</sequence>
<evidence type="ECO:0000313" key="2">
    <source>
        <dbReference type="Proteomes" id="UP001186974"/>
    </source>
</evidence>
<evidence type="ECO:0000313" key="1">
    <source>
        <dbReference type="EMBL" id="KAK3052606.1"/>
    </source>
</evidence>
<proteinExistence type="predicted"/>
<dbReference type="EMBL" id="JAWDJW010009977">
    <property type="protein sequence ID" value="KAK3052606.1"/>
    <property type="molecule type" value="Genomic_DNA"/>
</dbReference>
<name>A0ACC3CXL4_9PEZI</name>
<accession>A0ACC3CXL4</accession>
<feature type="non-terminal residue" evidence="1">
    <location>
        <position position="248"/>
    </location>
</feature>
<dbReference type="Proteomes" id="UP001186974">
    <property type="component" value="Unassembled WGS sequence"/>
</dbReference>